<dbReference type="PROSITE" id="PS00519">
    <property type="entry name" value="HTH_ASNC_1"/>
    <property type="match status" value="1"/>
</dbReference>
<dbReference type="Pfam" id="PF01037">
    <property type="entry name" value="AsnC_trans_reg"/>
    <property type="match status" value="1"/>
</dbReference>
<dbReference type="GO" id="GO:0043200">
    <property type="term" value="P:response to amino acid"/>
    <property type="evidence" value="ECO:0007669"/>
    <property type="project" value="TreeGrafter"/>
</dbReference>
<dbReference type="InterPro" id="IPR019888">
    <property type="entry name" value="Tscrpt_reg_AsnC-like"/>
</dbReference>
<evidence type="ECO:0000313" key="6">
    <source>
        <dbReference type="EMBL" id="SFQ55482.1"/>
    </source>
</evidence>
<evidence type="ECO:0000259" key="4">
    <source>
        <dbReference type="PROSITE" id="PS50956"/>
    </source>
</evidence>
<dbReference type="Proteomes" id="UP000470404">
    <property type="component" value="Unassembled WGS sequence"/>
</dbReference>
<reference evidence="5 8" key="2">
    <citation type="submission" date="2020-01" db="EMBL/GenBank/DDBJ databases">
        <title>Insect and environment-associated Actinomycetes.</title>
        <authorList>
            <person name="Currrie C."/>
            <person name="Chevrette M."/>
            <person name="Carlson C."/>
            <person name="Stubbendieck R."/>
            <person name="Wendt-Pienkowski E."/>
        </authorList>
    </citation>
    <scope>NUCLEOTIDE SEQUENCE [LARGE SCALE GENOMIC DNA]</scope>
    <source>
        <strain evidence="5 8">SID8386</strain>
    </source>
</reference>
<evidence type="ECO:0000256" key="3">
    <source>
        <dbReference type="ARBA" id="ARBA00023163"/>
    </source>
</evidence>
<dbReference type="EMBL" id="FOWC01000015">
    <property type="protein sequence ID" value="SFQ55482.1"/>
    <property type="molecule type" value="Genomic_DNA"/>
</dbReference>
<dbReference type="InterPro" id="IPR000485">
    <property type="entry name" value="AsnC-type_HTH_dom"/>
</dbReference>
<gene>
    <name evidence="5" type="ORF">G3I59_20840</name>
    <name evidence="6" type="ORF">SAMN05421854_11553</name>
</gene>
<dbReference type="Gene3D" id="1.10.10.10">
    <property type="entry name" value="Winged helix-like DNA-binding domain superfamily/Winged helix DNA-binding domain"/>
    <property type="match status" value="1"/>
</dbReference>
<dbReference type="EMBL" id="JAAGNC010000095">
    <property type="protein sequence ID" value="NEC57981.1"/>
    <property type="molecule type" value="Genomic_DNA"/>
</dbReference>
<name>A0A1I5ZGA4_9PSEU</name>
<keyword evidence="8" id="KW-1185">Reference proteome</keyword>
<evidence type="ECO:0000256" key="2">
    <source>
        <dbReference type="ARBA" id="ARBA00023125"/>
    </source>
</evidence>
<dbReference type="GO" id="GO:0005829">
    <property type="term" value="C:cytosol"/>
    <property type="evidence" value="ECO:0007669"/>
    <property type="project" value="TreeGrafter"/>
</dbReference>
<dbReference type="GO" id="GO:0043565">
    <property type="term" value="F:sequence-specific DNA binding"/>
    <property type="evidence" value="ECO:0007669"/>
    <property type="project" value="InterPro"/>
</dbReference>
<dbReference type="SUPFAM" id="SSF46785">
    <property type="entry name" value="Winged helix' DNA-binding domain"/>
    <property type="match status" value="1"/>
</dbReference>
<feature type="domain" description="HTH asnC-type" evidence="4">
    <location>
        <begin position="33"/>
        <end position="93"/>
    </location>
</feature>
<keyword evidence="3" id="KW-0804">Transcription</keyword>
<evidence type="ECO:0000313" key="5">
    <source>
        <dbReference type="EMBL" id="NEC57981.1"/>
    </source>
</evidence>
<dbReference type="InterPro" id="IPR011008">
    <property type="entry name" value="Dimeric_a/b-barrel"/>
</dbReference>
<dbReference type="SMART" id="SM00344">
    <property type="entry name" value="HTH_ASNC"/>
    <property type="match status" value="1"/>
</dbReference>
<dbReference type="Gene3D" id="3.30.70.920">
    <property type="match status" value="1"/>
</dbReference>
<dbReference type="AlphaFoldDB" id="A0A1I5ZGA4"/>
<dbReference type="SUPFAM" id="SSF54909">
    <property type="entry name" value="Dimeric alpha+beta barrel"/>
    <property type="match status" value="1"/>
</dbReference>
<evidence type="ECO:0000256" key="1">
    <source>
        <dbReference type="ARBA" id="ARBA00023015"/>
    </source>
</evidence>
<dbReference type="InterPro" id="IPR036390">
    <property type="entry name" value="WH_DNA-bd_sf"/>
</dbReference>
<dbReference type="Pfam" id="PF13404">
    <property type="entry name" value="HTH_AsnC-type"/>
    <property type="match status" value="1"/>
</dbReference>
<keyword evidence="2" id="KW-0238">DNA-binding</keyword>
<dbReference type="PROSITE" id="PS50956">
    <property type="entry name" value="HTH_ASNC_2"/>
    <property type="match status" value="1"/>
</dbReference>
<protein>
    <submittedName>
        <fullName evidence="5 6">Lrp/AsnC family transcriptional regulator</fullName>
    </submittedName>
</protein>
<proteinExistence type="predicted"/>
<dbReference type="RefSeq" id="WP_093576373.1">
    <property type="nucleotide sequence ID" value="NZ_FOWC01000015.1"/>
</dbReference>
<dbReference type="InterPro" id="IPR019887">
    <property type="entry name" value="Tscrpt_reg_AsnC/Lrp_C"/>
</dbReference>
<accession>A0A1I5ZGA4</accession>
<dbReference type="Proteomes" id="UP000199137">
    <property type="component" value="Unassembled WGS sequence"/>
</dbReference>
<dbReference type="InterPro" id="IPR036388">
    <property type="entry name" value="WH-like_DNA-bd_sf"/>
</dbReference>
<dbReference type="PANTHER" id="PTHR30154">
    <property type="entry name" value="LEUCINE-RESPONSIVE REGULATORY PROTEIN"/>
    <property type="match status" value="1"/>
</dbReference>
<sequence length="195" mass="21702">MDEDRERTGARVVRTRTVWAAEPEPAHLSFEHLDETDRAIIRLLREDGRMSNAQIARELGTSQPTIRNRIARMTKGGLMKVAAVLNPSAHGYACDVVFGIRCEPGTAEAIAERISSRQYTLYVGFTSGVYDLLIDVLFHSDRDLYGFLQSELYPLPGVESVDVMHVIKAGRVDFDWTVPMRLGDESSSGPPRPGP</sequence>
<evidence type="ECO:0000313" key="8">
    <source>
        <dbReference type="Proteomes" id="UP000470404"/>
    </source>
</evidence>
<dbReference type="InterPro" id="IPR011991">
    <property type="entry name" value="ArsR-like_HTH"/>
</dbReference>
<dbReference type="OrthoDB" id="3189808at2"/>
<dbReference type="PRINTS" id="PR00033">
    <property type="entry name" value="HTHASNC"/>
</dbReference>
<keyword evidence="1" id="KW-0805">Transcription regulation</keyword>
<dbReference type="InterPro" id="IPR019885">
    <property type="entry name" value="Tscrpt_reg_HTH_AsnC-type_CS"/>
</dbReference>
<reference evidence="6 7" key="1">
    <citation type="submission" date="2016-10" db="EMBL/GenBank/DDBJ databases">
        <authorList>
            <person name="de Groot N.N."/>
        </authorList>
    </citation>
    <scope>NUCLEOTIDE SEQUENCE [LARGE SCALE GENOMIC DNA]</scope>
    <source>
        <strain evidence="6 7">DSM 44637</strain>
    </source>
</reference>
<dbReference type="CDD" id="cd00090">
    <property type="entry name" value="HTH_ARSR"/>
    <property type="match status" value="1"/>
</dbReference>
<organism evidence="6 7">
    <name type="scientific">Amycolatopsis rubida</name>
    <dbReference type="NCBI Taxonomy" id="112413"/>
    <lineage>
        <taxon>Bacteria</taxon>
        <taxon>Bacillati</taxon>
        <taxon>Actinomycetota</taxon>
        <taxon>Actinomycetes</taxon>
        <taxon>Pseudonocardiales</taxon>
        <taxon>Pseudonocardiaceae</taxon>
        <taxon>Amycolatopsis</taxon>
    </lineage>
</organism>
<evidence type="ECO:0000313" key="7">
    <source>
        <dbReference type="Proteomes" id="UP000199137"/>
    </source>
</evidence>
<dbReference type="PANTHER" id="PTHR30154:SF34">
    <property type="entry name" value="TRANSCRIPTIONAL REGULATOR AZLB"/>
    <property type="match status" value="1"/>
</dbReference>
<dbReference type="STRING" id="112413.SAMN05421854_11553"/>